<accession>A0A1U9KIN9</accession>
<evidence type="ECO:0000313" key="2">
    <source>
        <dbReference type="Proteomes" id="UP000188937"/>
    </source>
</evidence>
<proteinExistence type="predicted"/>
<dbReference type="EMBL" id="CP014692">
    <property type="protein sequence ID" value="AQS85675.1"/>
    <property type="molecule type" value="Genomic_DNA"/>
</dbReference>
<keyword evidence="2" id="KW-1185">Reference proteome</keyword>
<protein>
    <submittedName>
        <fullName evidence="1">Uncharacterized protein</fullName>
    </submittedName>
</protein>
<name>A0A1U9KIN9_ACEAC</name>
<dbReference type="Proteomes" id="UP000188937">
    <property type="component" value="Chromosome"/>
</dbReference>
<sequence length="85" mass="9740">MTVVRGHKVSDRPGFRGTTGDHVGWRFFCRRFFVGNYPQTIHKEPCAAQRRKVLDLREHFAGFGQKVLHIGLSCVAGDDRMLRDP</sequence>
<evidence type="ECO:0000313" key="1">
    <source>
        <dbReference type="EMBL" id="AQS85675.1"/>
    </source>
</evidence>
<reference evidence="1 2" key="1">
    <citation type="submission" date="2016-03" db="EMBL/GenBank/DDBJ databases">
        <title>Acetic acid bacteria sequencing.</title>
        <authorList>
            <person name="Brandt J."/>
            <person name="Jakob F."/>
            <person name="Vogel R.F."/>
        </authorList>
    </citation>
    <scope>NUCLEOTIDE SEQUENCE [LARGE SCALE GENOMIC DNA]</scope>
    <source>
        <strain evidence="1 2">TMW2.1153</strain>
    </source>
</reference>
<gene>
    <name evidence="1" type="ORF">A0U92_13850</name>
</gene>
<dbReference type="KEGG" id="aace:A0U92_13850"/>
<dbReference type="AlphaFoldDB" id="A0A1U9KIN9"/>
<organism evidence="1 2">
    <name type="scientific">Acetobacter aceti</name>
    <dbReference type="NCBI Taxonomy" id="435"/>
    <lineage>
        <taxon>Bacteria</taxon>
        <taxon>Pseudomonadati</taxon>
        <taxon>Pseudomonadota</taxon>
        <taxon>Alphaproteobacteria</taxon>
        <taxon>Acetobacterales</taxon>
        <taxon>Acetobacteraceae</taxon>
        <taxon>Acetobacter</taxon>
        <taxon>Acetobacter subgen. Acetobacter</taxon>
    </lineage>
</organism>